<evidence type="ECO:0000313" key="2">
    <source>
        <dbReference type="Proteomes" id="UP001524478"/>
    </source>
</evidence>
<sequence length="190" mass="21140">MLKMNLQLFAATTPVEFPLANIARVEIITEEEEPKEYRLIDVASEAEVIAYLSQGEEKPLRVKNVIKAQNKTEDIVMGYDIKLISATMIPEILALIDGGTWNPATKKYIAPVIGSPVKRTPFTLNIYTEEKDGDASTVSYVKFVYKNCKGKPVNYSLKDGEFFVPELPATSRPKLGASPVEFEILDELPA</sequence>
<comment type="caution">
    <text evidence="1">The sequence shown here is derived from an EMBL/GenBank/DDBJ whole genome shotgun (WGS) entry which is preliminary data.</text>
</comment>
<gene>
    <name evidence="1" type="ORF">NE686_00560</name>
</gene>
<accession>A0ABT1S518</accession>
<proteinExistence type="predicted"/>
<dbReference type="Proteomes" id="UP001524478">
    <property type="component" value="Unassembled WGS sequence"/>
</dbReference>
<dbReference type="RefSeq" id="WP_256310080.1">
    <property type="nucleotide sequence ID" value="NZ_JANGAC010000001.1"/>
</dbReference>
<evidence type="ECO:0000313" key="1">
    <source>
        <dbReference type="EMBL" id="MCQ4921560.1"/>
    </source>
</evidence>
<reference evidence="1 2" key="1">
    <citation type="submission" date="2022-06" db="EMBL/GenBank/DDBJ databases">
        <title>Isolation of gut microbiota from human fecal samples.</title>
        <authorList>
            <person name="Pamer E.G."/>
            <person name="Barat B."/>
            <person name="Waligurski E."/>
            <person name="Medina S."/>
            <person name="Paddock L."/>
            <person name="Mostad J."/>
        </authorList>
    </citation>
    <scope>NUCLEOTIDE SEQUENCE [LARGE SCALE GENOMIC DNA]</scope>
    <source>
        <strain evidence="1 2">DFI.7.95</strain>
    </source>
</reference>
<protein>
    <submittedName>
        <fullName evidence="1">Uncharacterized protein</fullName>
    </submittedName>
</protein>
<keyword evidence="2" id="KW-1185">Reference proteome</keyword>
<dbReference type="EMBL" id="JANGAC010000001">
    <property type="protein sequence ID" value="MCQ4921560.1"/>
    <property type="molecule type" value="Genomic_DNA"/>
</dbReference>
<organism evidence="1 2">
    <name type="scientific">Tissierella carlieri</name>
    <dbReference type="NCBI Taxonomy" id="689904"/>
    <lineage>
        <taxon>Bacteria</taxon>
        <taxon>Bacillati</taxon>
        <taxon>Bacillota</taxon>
        <taxon>Tissierellia</taxon>
        <taxon>Tissierellales</taxon>
        <taxon>Tissierellaceae</taxon>
        <taxon>Tissierella</taxon>
    </lineage>
</organism>
<name>A0ABT1S518_9FIRM</name>